<dbReference type="GO" id="GO:0005886">
    <property type="term" value="C:plasma membrane"/>
    <property type="evidence" value="ECO:0007669"/>
    <property type="project" value="UniProtKB-SubCell"/>
</dbReference>
<keyword evidence="8 13" id="KW-0378">Hydrolase</keyword>
<dbReference type="PANTHER" id="PTHR30005">
    <property type="entry name" value="EXOPOLYPHOSPHATASE"/>
    <property type="match status" value="1"/>
</dbReference>
<dbReference type="Gene3D" id="3.30.420.40">
    <property type="match status" value="1"/>
</dbReference>
<dbReference type="Pfam" id="PF21447">
    <property type="entry name" value="Ppx-GppA_III"/>
    <property type="match status" value="1"/>
</dbReference>
<feature type="domain" description="Ppx/GppA phosphatase N-terminal" evidence="11">
    <location>
        <begin position="23"/>
        <end position="303"/>
    </location>
</feature>
<evidence type="ECO:0000256" key="4">
    <source>
        <dbReference type="ARBA" id="ARBA00011738"/>
    </source>
</evidence>
<proteinExistence type="inferred from homology"/>
<evidence type="ECO:0000313" key="14">
    <source>
        <dbReference type="Proteomes" id="UP000318199"/>
    </source>
</evidence>
<accession>A0A562ZTP4</accession>
<evidence type="ECO:0000256" key="9">
    <source>
        <dbReference type="ARBA" id="ARBA00023136"/>
    </source>
</evidence>
<evidence type="ECO:0000256" key="6">
    <source>
        <dbReference type="ARBA" id="ARBA00020416"/>
    </source>
</evidence>
<dbReference type="CDD" id="cd24053">
    <property type="entry name" value="ASKHA_NBD_EcPPX-GppA-like"/>
    <property type="match status" value="1"/>
</dbReference>
<dbReference type="SUPFAM" id="SSF109604">
    <property type="entry name" value="HD-domain/PDEase-like"/>
    <property type="match status" value="1"/>
</dbReference>
<dbReference type="Proteomes" id="UP000318199">
    <property type="component" value="Unassembled WGS sequence"/>
</dbReference>
<dbReference type="RefSeq" id="WP_145892539.1">
    <property type="nucleotide sequence ID" value="NZ_VOBQ01000005.1"/>
</dbReference>
<dbReference type="GO" id="GO:0006798">
    <property type="term" value="P:polyphosphate catabolic process"/>
    <property type="evidence" value="ECO:0007669"/>
    <property type="project" value="TreeGrafter"/>
</dbReference>
<dbReference type="AlphaFoldDB" id="A0A562ZTP4"/>
<evidence type="ECO:0000259" key="12">
    <source>
        <dbReference type="Pfam" id="PF21447"/>
    </source>
</evidence>
<dbReference type="OrthoDB" id="9793035at2"/>
<keyword evidence="14" id="KW-1185">Reference proteome</keyword>
<comment type="catalytic activity">
    <reaction evidence="10">
        <text>[phosphate](n) + H2O = [phosphate](n-1) + phosphate + H(+)</text>
        <dbReference type="Rhea" id="RHEA:21528"/>
        <dbReference type="Rhea" id="RHEA-COMP:9859"/>
        <dbReference type="Rhea" id="RHEA-COMP:14279"/>
        <dbReference type="ChEBI" id="CHEBI:15377"/>
        <dbReference type="ChEBI" id="CHEBI:15378"/>
        <dbReference type="ChEBI" id="CHEBI:16838"/>
        <dbReference type="ChEBI" id="CHEBI:43474"/>
        <dbReference type="EC" id="3.6.1.11"/>
    </reaction>
</comment>
<dbReference type="InterPro" id="IPR050273">
    <property type="entry name" value="GppA/Ppx_hydrolase"/>
</dbReference>
<dbReference type="InterPro" id="IPR003695">
    <property type="entry name" value="Ppx_GppA_N"/>
</dbReference>
<dbReference type="EC" id="3.6.1.11" evidence="5"/>
<dbReference type="NCBIfam" id="TIGR03706">
    <property type="entry name" value="exo_poly_only"/>
    <property type="match status" value="1"/>
</dbReference>
<reference evidence="13 14" key="1">
    <citation type="submission" date="2019-07" db="EMBL/GenBank/DDBJ databases">
        <title>Caenimonas sedimenti sp. nov., isolated from activated sludge.</title>
        <authorList>
            <person name="Xu J."/>
        </authorList>
    </citation>
    <scope>NUCLEOTIDE SEQUENCE [LARGE SCALE GENOMIC DNA]</scope>
    <source>
        <strain evidence="13 14">HX-9-20</strain>
    </source>
</reference>
<dbReference type="FunFam" id="3.30.420.40:FF:000023">
    <property type="entry name" value="Guanosine-5'-triphosphate,3'-diphosphate pyrophosphatase"/>
    <property type="match status" value="1"/>
</dbReference>
<comment type="subunit">
    <text evidence="4">Homodimer.</text>
</comment>
<evidence type="ECO:0000256" key="10">
    <source>
        <dbReference type="ARBA" id="ARBA00047607"/>
    </source>
</evidence>
<evidence type="ECO:0000259" key="11">
    <source>
        <dbReference type="Pfam" id="PF02541"/>
    </source>
</evidence>
<evidence type="ECO:0000256" key="2">
    <source>
        <dbReference type="ARBA" id="ARBA00004202"/>
    </source>
</evidence>
<keyword evidence="9" id="KW-0472">Membrane</keyword>
<dbReference type="InterPro" id="IPR030673">
    <property type="entry name" value="PyroPPase_GppA_Ppx"/>
</dbReference>
<dbReference type="Gene3D" id="1.10.3210.10">
    <property type="entry name" value="Hypothetical protein af1432"/>
    <property type="match status" value="1"/>
</dbReference>
<comment type="similarity">
    <text evidence="3">Belongs to the GppA/Ppx family.</text>
</comment>
<evidence type="ECO:0000256" key="1">
    <source>
        <dbReference type="ARBA" id="ARBA00001946"/>
    </source>
</evidence>
<evidence type="ECO:0000256" key="3">
    <source>
        <dbReference type="ARBA" id="ARBA00007125"/>
    </source>
</evidence>
<dbReference type="SUPFAM" id="SSF53067">
    <property type="entry name" value="Actin-like ATPase domain"/>
    <property type="match status" value="2"/>
</dbReference>
<dbReference type="Gene3D" id="3.30.420.150">
    <property type="entry name" value="Exopolyphosphatase. Domain 2"/>
    <property type="match status" value="1"/>
</dbReference>
<sequence length="494" mass="54728">MQNGTLLAAVDLGSNSFRLEIGRLDHGQIQRVEYLKETVRQGNGLDEARNLTAEALDRGWNCLGRFAERLAGFKPRQVRAVATQTLREARNRDVFLARAHEILGFPIDVISGREEARLIYQGVAHLLPQSDEKRLVVDIGGRSTELILGQQFDAKVMESYRVGSVAWSMKYFPDGNFTAAAFERAEIAAQAVLDEALGAYAPGSWDVAYGSSGTIGAVGDVLAAAGHDPGWVTREGLDWLHAQLLAARTADRVKLDGLKEDRRPVIGGGLSVLRAVFGLLGIERMQPAQGALRHGVLYDLLDRQNANSDVRDMTVQRLAVKFGVDSTQAERVGRVACQLLRQLRTQDAPADLQRNERKLGWAARLHEIGSLISHSDYHKHGAYMLDNADAAGFSQPELHRLSLLVLGHRGKLRKLEADFEDTLFVHQLLCLRLAVILCHARRDPRIQGLQLRGADHQLQLSLKPEWGEAYPQSAHLLREEVVAWQKTPWGLALS</sequence>
<dbReference type="EMBL" id="VOBQ01000005">
    <property type="protein sequence ID" value="TWO71979.1"/>
    <property type="molecule type" value="Genomic_DNA"/>
</dbReference>
<comment type="caution">
    <text evidence="13">The sequence shown here is derived from an EMBL/GenBank/DDBJ whole genome shotgun (WGS) entry which is preliminary data.</text>
</comment>
<organism evidence="13 14">
    <name type="scientific">Caenimonas sedimenti</name>
    <dbReference type="NCBI Taxonomy" id="2596921"/>
    <lineage>
        <taxon>Bacteria</taxon>
        <taxon>Pseudomonadati</taxon>
        <taxon>Pseudomonadota</taxon>
        <taxon>Betaproteobacteria</taxon>
        <taxon>Burkholderiales</taxon>
        <taxon>Comamonadaceae</taxon>
        <taxon>Caenimonas</taxon>
    </lineage>
</organism>
<dbReference type="InterPro" id="IPR022371">
    <property type="entry name" value="Exopolyphosphatase"/>
</dbReference>
<dbReference type="PIRSF" id="PIRSF001267">
    <property type="entry name" value="Pyrophosphatase_GppA_Ppx"/>
    <property type="match status" value="1"/>
</dbReference>
<keyword evidence="7" id="KW-1003">Cell membrane</keyword>
<name>A0A562ZTP4_9BURK</name>
<evidence type="ECO:0000256" key="8">
    <source>
        <dbReference type="ARBA" id="ARBA00022801"/>
    </source>
</evidence>
<dbReference type="Pfam" id="PF02541">
    <property type="entry name" value="Ppx-GppA"/>
    <property type="match status" value="1"/>
</dbReference>
<gene>
    <name evidence="13" type="primary">ppx</name>
    <name evidence="13" type="ORF">FN976_08320</name>
</gene>
<dbReference type="InterPro" id="IPR043129">
    <property type="entry name" value="ATPase_NBD"/>
</dbReference>
<protein>
    <recommendedName>
        <fullName evidence="6">Exopolyphosphatase</fullName>
        <ecNumber evidence="5">3.6.1.11</ecNumber>
    </recommendedName>
</protein>
<dbReference type="InterPro" id="IPR048950">
    <property type="entry name" value="Ppx_GppA_C"/>
</dbReference>
<comment type="cofactor">
    <cofactor evidence="1">
        <name>Mg(2+)</name>
        <dbReference type="ChEBI" id="CHEBI:18420"/>
    </cofactor>
</comment>
<evidence type="ECO:0000256" key="7">
    <source>
        <dbReference type="ARBA" id="ARBA00022475"/>
    </source>
</evidence>
<evidence type="ECO:0000256" key="5">
    <source>
        <dbReference type="ARBA" id="ARBA00012451"/>
    </source>
</evidence>
<comment type="subcellular location">
    <subcellularLocation>
        <location evidence="2">Cell membrane</location>
        <topology evidence="2">Peripheral membrane protein</topology>
    </subcellularLocation>
</comment>
<dbReference type="GO" id="GO:0004309">
    <property type="term" value="F:exopolyphosphatase activity"/>
    <property type="evidence" value="ECO:0007669"/>
    <property type="project" value="UniProtKB-EC"/>
</dbReference>
<evidence type="ECO:0000313" key="13">
    <source>
        <dbReference type="EMBL" id="TWO71979.1"/>
    </source>
</evidence>
<dbReference type="PANTHER" id="PTHR30005:SF14">
    <property type="entry name" value="EXOPOLYPHOSPHATASE"/>
    <property type="match status" value="1"/>
</dbReference>
<feature type="domain" description="Ppx/GppA phosphatase C-terminal" evidence="12">
    <location>
        <begin position="310"/>
        <end position="471"/>
    </location>
</feature>